<comment type="caution">
    <text evidence="1">The sequence shown here is derived from an EMBL/GenBank/DDBJ whole genome shotgun (WGS) entry which is preliminary data.</text>
</comment>
<dbReference type="Pfam" id="PF06462">
    <property type="entry name" value="Hyd_WA"/>
    <property type="match status" value="1"/>
</dbReference>
<dbReference type="InterPro" id="IPR051513">
    <property type="entry name" value="Tectonin_beta-prop"/>
</dbReference>
<organism evidence="1 2">
    <name type="scientific">Xenoophorus captivus</name>
    <dbReference type="NCBI Taxonomy" id="1517983"/>
    <lineage>
        <taxon>Eukaryota</taxon>
        <taxon>Metazoa</taxon>
        <taxon>Chordata</taxon>
        <taxon>Craniata</taxon>
        <taxon>Vertebrata</taxon>
        <taxon>Euteleostomi</taxon>
        <taxon>Actinopterygii</taxon>
        <taxon>Neopterygii</taxon>
        <taxon>Teleostei</taxon>
        <taxon>Neoteleostei</taxon>
        <taxon>Acanthomorphata</taxon>
        <taxon>Ovalentaria</taxon>
        <taxon>Atherinomorphae</taxon>
        <taxon>Cyprinodontiformes</taxon>
        <taxon>Goodeidae</taxon>
        <taxon>Xenoophorus</taxon>
    </lineage>
</organism>
<dbReference type="InterPro" id="IPR006624">
    <property type="entry name" value="Beta-propeller_rpt_TECPR"/>
</dbReference>
<dbReference type="PANTHER" id="PTHR23250:SF10">
    <property type="entry name" value="TECTONIN BETA-PROPELLER REPEAT-CONTAINING 1B"/>
    <property type="match status" value="1"/>
</dbReference>
<dbReference type="Proteomes" id="UP001434883">
    <property type="component" value="Unassembled WGS sequence"/>
</dbReference>
<evidence type="ECO:0008006" key="3">
    <source>
        <dbReference type="Google" id="ProtNLM"/>
    </source>
</evidence>
<dbReference type="SMART" id="SM00706">
    <property type="entry name" value="TECPR"/>
    <property type="match status" value="2"/>
</dbReference>
<dbReference type="EMBL" id="JAHRIN010037991">
    <property type="protein sequence ID" value="MEQ2204883.1"/>
    <property type="molecule type" value="Genomic_DNA"/>
</dbReference>
<protein>
    <recommendedName>
        <fullName evidence="3">Tectonin beta-propeller repeat-containing protein 1</fullName>
    </recommendedName>
</protein>
<proteinExistence type="predicted"/>
<sequence length="178" mass="19415">TPSRQALWSTTSKGDIMLHEPSLSLEALAHAVPCDLMFWRQIPGHLRCVESNSLGLVWGIGWDGTAWVYSGSFGQQPSPGNLWYRQGLTPSYPQGSAWELISNNVTKVSVGPLDQVGVTTASRRQEVWAEENRVEIVWIVADGVPGFPTETPGAICHRLSVGPMQPKGLSWDYGIGVS</sequence>
<gene>
    <name evidence="1" type="ORF">XENOCAPTIV_020347</name>
</gene>
<evidence type="ECO:0000313" key="2">
    <source>
        <dbReference type="Proteomes" id="UP001434883"/>
    </source>
</evidence>
<dbReference type="PANTHER" id="PTHR23250">
    <property type="entry name" value="DYSFERLIN-RELATED"/>
    <property type="match status" value="1"/>
</dbReference>
<name>A0ABV0RBD2_9TELE</name>
<reference evidence="1 2" key="1">
    <citation type="submission" date="2021-06" db="EMBL/GenBank/DDBJ databases">
        <authorList>
            <person name="Palmer J.M."/>
        </authorList>
    </citation>
    <scope>NUCLEOTIDE SEQUENCE [LARGE SCALE GENOMIC DNA]</scope>
    <source>
        <strain evidence="1 2">XC_2019</strain>
        <tissue evidence="1">Muscle</tissue>
    </source>
</reference>
<accession>A0ABV0RBD2</accession>
<evidence type="ECO:0000313" key="1">
    <source>
        <dbReference type="EMBL" id="MEQ2204883.1"/>
    </source>
</evidence>
<feature type="non-terminal residue" evidence="1">
    <location>
        <position position="1"/>
    </location>
</feature>
<keyword evidence="2" id="KW-1185">Reference proteome</keyword>